<keyword evidence="2" id="KW-1185">Reference proteome</keyword>
<proteinExistence type="predicted"/>
<evidence type="ECO:0000313" key="1">
    <source>
        <dbReference type="EMBL" id="GFG72578.1"/>
    </source>
</evidence>
<organism evidence="1 2">
    <name type="scientific">Mycolicibacter senuensis</name>
    <dbReference type="NCBI Taxonomy" id="386913"/>
    <lineage>
        <taxon>Bacteria</taxon>
        <taxon>Bacillati</taxon>
        <taxon>Actinomycetota</taxon>
        <taxon>Actinomycetes</taxon>
        <taxon>Mycobacteriales</taxon>
        <taxon>Mycobacteriaceae</taxon>
        <taxon>Mycolicibacter</taxon>
    </lineage>
</organism>
<dbReference type="EMBL" id="BLKV01000003">
    <property type="protein sequence ID" value="GFG72578.1"/>
    <property type="molecule type" value="Genomic_DNA"/>
</dbReference>
<protein>
    <submittedName>
        <fullName evidence="1">Uncharacterized protein</fullName>
    </submittedName>
</protein>
<reference evidence="1 2" key="1">
    <citation type="journal article" date="2019" name="Emerg. Microbes Infect.">
        <title>Comprehensive subspecies identification of 175 nontuberculous mycobacteria species based on 7547 genomic profiles.</title>
        <authorList>
            <person name="Matsumoto Y."/>
            <person name="Kinjo T."/>
            <person name="Motooka D."/>
            <person name="Nabeya D."/>
            <person name="Jung N."/>
            <person name="Uechi K."/>
            <person name="Horii T."/>
            <person name="Iida T."/>
            <person name="Fujita J."/>
            <person name="Nakamura S."/>
        </authorList>
    </citation>
    <scope>NUCLEOTIDE SEQUENCE [LARGE SCALE GENOMIC DNA]</scope>
    <source>
        <strain evidence="1 2">JCM 16017</strain>
    </source>
</reference>
<accession>A0A7I9XS13</accession>
<sequence length="63" mass="6589">MAADPIWGILFRFACAGVALAGHTTSAHPGASGPKLAARSFFTVNEAVCGRHARPRGPVDQDR</sequence>
<dbReference type="Proteomes" id="UP000465263">
    <property type="component" value="Unassembled WGS sequence"/>
</dbReference>
<dbReference type="AlphaFoldDB" id="A0A7I9XS13"/>
<gene>
    <name evidence="1" type="ORF">MSEN_42980</name>
</gene>
<name>A0A7I9XS13_9MYCO</name>
<evidence type="ECO:0000313" key="2">
    <source>
        <dbReference type="Proteomes" id="UP000465263"/>
    </source>
</evidence>
<comment type="caution">
    <text evidence="1">The sequence shown here is derived from an EMBL/GenBank/DDBJ whole genome shotgun (WGS) entry which is preliminary data.</text>
</comment>